<keyword evidence="5" id="KW-1133">Transmembrane helix</keyword>
<feature type="domain" description="DAGKc" evidence="7">
    <location>
        <begin position="265"/>
        <end position="356"/>
    </location>
</feature>
<evidence type="ECO:0000256" key="1">
    <source>
        <dbReference type="ARBA" id="ARBA00004651"/>
    </source>
</evidence>
<dbReference type="PANTHER" id="PTHR14969:SF62">
    <property type="entry name" value="DECAPRENYLPHOSPHORYL-5-PHOSPHORIBOSE PHOSPHATASE RV3807C-RELATED"/>
    <property type="match status" value="1"/>
</dbReference>
<proteinExistence type="predicted"/>
<dbReference type="Proteomes" id="UP000627984">
    <property type="component" value="Unassembled WGS sequence"/>
</dbReference>
<protein>
    <submittedName>
        <fullName evidence="8">Phosphoesterase, PA-phosphatase related protein</fullName>
    </submittedName>
</protein>
<organism evidence="8 9">
    <name type="scientific">Planomonospora parontospora</name>
    <dbReference type="NCBI Taxonomy" id="58119"/>
    <lineage>
        <taxon>Bacteria</taxon>
        <taxon>Bacillati</taxon>
        <taxon>Actinomycetota</taxon>
        <taxon>Actinomycetes</taxon>
        <taxon>Streptosporangiales</taxon>
        <taxon>Streptosporangiaceae</taxon>
        <taxon>Planomonospora</taxon>
    </lineage>
</organism>
<evidence type="ECO:0000256" key="5">
    <source>
        <dbReference type="ARBA" id="ARBA00022989"/>
    </source>
</evidence>
<evidence type="ECO:0000313" key="8">
    <source>
        <dbReference type="EMBL" id="GGK87918.1"/>
    </source>
</evidence>
<reference evidence="8" key="1">
    <citation type="journal article" date="2014" name="Int. J. Syst. Evol. Microbiol.">
        <title>Complete genome sequence of Corynebacterium casei LMG S-19264T (=DSM 44701T), isolated from a smear-ripened cheese.</title>
        <authorList>
            <consortium name="US DOE Joint Genome Institute (JGI-PGF)"/>
            <person name="Walter F."/>
            <person name="Albersmeier A."/>
            <person name="Kalinowski J."/>
            <person name="Ruckert C."/>
        </authorList>
    </citation>
    <scope>NUCLEOTIDE SEQUENCE</scope>
    <source>
        <strain evidence="8">JCM 3093</strain>
    </source>
</reference>
<gene>
    <name evidence="8" type="ORF">GCM10010126_54220</name>
</gene>
<evidence type="ECO:0000256" key="2">
    <source>
        <dbReference type="ARBA" id="ARBA00022475"/>
    </source>
</evidence>
<keyword evidence="4" id="KW-0378">Hydrolase</keyword>
<accession>A0AA37F6Y8</accession>
<dbReference type="PROSITE" id="PS50146">
    <property type="entry name" value="DAGK"/>
    <property type="match status" value="1"/>
</dbReference>
<evidence type="ECO:0000259" key="7">
    <source>
        <dbReference type="PROSITE" id="PS50146"/>
    </source>
</evidence>
<evidence type="ECO:0000313" key="9">
    <source>
        <dbReference type="Proteomes" id="UP000627984"/>
    </source>
</evidence>
<dbReference type="Pfam" id="PF00781">
    <property type="entry name" value="DAGK_cat"/>
    <property type="match status" value="1"/>
</dbReference>
<evidence type="ECO:0000256" key="3">
    <source>
        <dbReference type="ARBA" id="ARBA00022692"/>
    </source>
</evidence>
<keyword evidence="6" id="KW-0472">Membrane</keyword>
<dbReference type="Pfam" id="PF01569">
    <property type="entry name" value="PAP2"/>
    <property type="match status" value="1"/>
</dbReference>
<dbReference type="InterPro" id="IPR000326">
    <property type="entry name" value="PAP2/HPO"/>
</dbReference>
<keyword evidence="3" id="KW-0812">Transmembrane</keyword>
<dbReference type="SMART" id="SM00014">
    <property type="entry name" value="acidPPc"/>
    <property type="match status" value="1"/>
</dbReference>
<dbReference type="SUPFAM" id="SSF111331">
    <property type="entry name" value="NAD kinase/diacylglycerol kinase-like"/>
    <property type="match status" value="1"/>
</dbReference>
<dbReference type="Gene3D" id="3.40.50.10330">
    <property type="entry name" value="Probable inorganic polyphosphate/atp-NAD kinase, domain 1"/>
    <property type="match status" value="1"/>
</dbReference>
<dbReference type="InterPro" id="IPR036938">
    <property type="entry name" value="PAP2/HPO_sf"/>
</dbReference>
<dbReference type="InterPro" id="IPR045540">
    <property type="entry name" value="YegS/DAGK_C"/>
</dbReference>
<dbReference type="Gene3D" id="2.60.200.40">
    <property type="match status" value="1"/>
</dbReference>
<dbReference type="Gene3D" id="1.20.144.10">
    <property type="entry name" value="Phosphatidic acid phosphatase type 2/haloperoxidase"/>
    <property type="match status" value="1"/>
</dbReference>
<comment type="subcellular location">
    <subcellularLocation>
        <location evidence="1">Cell membrane</location>
        <topology evidence="1">Multi-pass membrane protein</topology>
    </subcellularLocation>
</comment>
<name>A0AA37F6Y8_9ACTN</name>
<sequence length="520" mass="54332">MGMVGGIECLFMCPSFGRVGTMRLRERLGRMDRRLFAAVAGARLPGLERVVPALSRAADNSLLWAGIAGTLAVSGRRPLRRAATRGLLAVSLASPLVNLVGKQAFRRNRPSPDGLPLARLVRMPLSASFPSGHSASAAAFAAAVAMEAPRAVAVPVGLLAAGVCFSRVYTGVHYPGDVLAGAAVGVAAGVLTLRLWPEAAEAGRARAAVTAPPVRLDPEGEGLVAVVDEGAGRGAGEEGGEAAFAGAEAGTRTADALRAALPRAEVYEPGPGDDLGQVVDEAASRAKVLAVAGGDGVVSRVAGQALRTAVPLLVVPSGPPGDFARALGLLTVDDAVDAYRSGDLVTVDVGEAAGRPFVGSASMGIYPEVLARRQRRQGRIGKWPALLWAMAEVLGPGGARPADLVVDGVPRRVWLVFVGNCRHQVRGAAPTRRERLEDGLLDVRILTAARRLPRARAFLSVLTGRFRLSRHYQQWQADTLRVSSPSGEVRLACDGEVFTVSGEVEFAKRPRSLLVFRPLG</sequence>
<comment type="caution">
    <text evidence="8">The sequence shown here is derived from an EMBL/GenBank/DDBJ whole genome shotgun (WGS) entry which is preliminary data.</text>
</comment>
<dbReference type="EMBL" id="BMQD01000020">
    <property type="protein sequence ID" value="GGK87918.1"/>
    <property type="molecule type" value="Genomic_DNA"/>
</dbReference>
<evidence type="ECO:0000256" key="6">
    <source>
        <dbReference type="ARBA" id="ARBA00023136"/>
    </source>
</evidence>
<dbReference type="InterPro" id="IPR017438">
    <property type="entry name" value="ATP-NAD_kinase_N"/>
</dbReference>
<dbReference type="InterPro" id="IPR016064">
    <property type="entry name" value="NAD/diacylglycerol_kinase_sf"/>
</dbReference>
<dbReference type="AlphaFoldDB" id="A0AA37F6Y8"/>
<dbReference type="SUPFAM" id="SSF48317">
    <property type="entry name" value="Acid phosphatase/Vanadium-dependent haloperoxidase"/>
    <property type="match status" value="1"/>
</dbReference>
<dbReference type="PANTHER" id="PTHR14969">
    <property type="entry name" value="SPHINGOSINE-1-PHOSPHATE PHOSPHOHYDROLASE"/>
    <property type="match status" value="1"/>
</dbReference>
<dbReference type="GO" id="GO:0016301">
    <property type="term" value="F:kinase activity"/>
    <property type="evidence" value="ECO:0007669"/>
    <property type="project" value="InterPro"/>
</dbReference>
<dbReference type="Pfam" id="PF19279">
    <property type="entry name" value="YegS_C"/>
    <property type="match status" value="1"/>
</dbReference>
<dbReference type="InterPro" id="IPR001206">
    <property type="entry name" value="Diacylglycerol_kinase_cat_dom"/>
</dbReference>
<dbReference type="GO" id="GO:0005886">
    <property type="term" value="C:plasma membrane"/>
    <property type="evidence" value="ECO:0007669"/>
    <property type="project" value="UniProtKB-SubCell"/>
</dbReference>
<reference evidence="8" key="2">
    <citation type="submission" date="2022-09" db="EMBL/GenBank/DDBJ databases">
        <authorList>
            <person name="Sun Q."/>
            <person name="Ohkuma M."/>
        </authorList>
    </citation>
    <scope>NUCLEOTIDE SEQUENCE</scope>
    <source>
        <strain evidence="8">JCM 3093</strain>
    </source>
</reference>
<dbReference type="GO" id="GO:0016787">
    <property type="term" value="F:hydrolase activity"/>
    <property type="evidence" value="ECO:0007669"/>
    <property type="project" value="UniProtKB-KW"/>
</dbReference>
<keyword evidence="2" id="KW-1003">Cell membrane</keyword>
<evidence type="ECO:0000256" key="4">
    <source>
        <dbReference type="ARBA" id="ARBA00022801"/>
    </source>
</evidence>